<evidence type="ECO:0000313" key="2">
    <source>
        <dbReference type="Proteomes" id="UP000814140"/>
    </source>
</evidence>
<sequence length="552" mass="62915">MHNLFLGEFQHHCRVVWGMTIKVPGAKKMDAHSPEEQLSQLERVVAGIKKGSKTAAKRPRRGYLVAVAQVNGIRNLSGMTKAHYVDALFDWYKEQPGRDIAIPVPASEPVIEFSLDPERPTQPVIINKALLDEIRADIRRITVPSWVARIPRNFGDPSHGKLTADQWRSGCMVYLVITLVRLWGGSDSTTLERTRLRNFLNMVISVDLATRRSTSPQRIELHASYMHKYLEGLLELFPDHQLVINHHLAQHLAEFMTLFGPVHGIWSFVFERYLGVLRGFNTNNKSGEMEVTFLRYFCMSGNLRAFLHDLDLPGTPENEAFLTSIPPTIGHLMQDEEMQFHSSSSQSYSYDPKVAESLDNAIYSSLLQCINADLPREKSYARWDSSDGSMLLLDQRAQKMAAIDHFRAKYTPNYGSLANSFVEFSYPAMNDVECANHAGQIAEIFIHRRLDREGIIHCEPFIAVREYAQLSPADCEHDLYRTIDHLGARLHYNRFKDGVVVIRPGNLISHFASYVYTPAGLKEACIVVRSLDRVSFQLSRTYHSIDQTRRRN</sequence>
<protein>
    <submittedName>
        <fullName evidence="1">Uncharacterized protein</fullName>
    </submittedName>
</protein>
<reference evidence="1" key="1">
    <citation type="submission" date="2021-03" db="EMBL/GenBank/DDBJ databases">
        <authorList>
            <consortium name="DOE Joint Genome Institute"/>
            <person name="Ahrendt S."/>
            <person name="Looney B.P."/>
            <person name="Miyauchi S."/>
            <person name="Morin E."/>
            <person name="Drula E."/>
            <person name="Courty P.E."/>
            <person name="Chicoki N."/>
            <person name="Fauchery L."/>
            <person name="Kohler A."/>
            <person name="Kuo A."/>
            <person name="Labutti K."/>
            <person name="Pangilinan J."/>
            <person name="Lipzen A."/>
            <person name="Riley R."/>
            <person name="Andreopoulos W."/>
            <person name="He G."/>
            <person name="Johnson J."/>
            <person name="Barry K.W."/>
            <person name="Grigoriev I.V."/>
            <person name="Nagy L."/>
            <person name="Hibbett D."/>
            <person name="Henrissat B."/>
            <person name="Matheny P.B."/>
            <person name="Labbe J."/>
            <person name="Martin F."/>
        </authorList>
    </citation>
    <scope>NUCLEOTIDE SEQUENCE</scope>
    <source>
        <strain evidence="1">HHB10654</strain>
    </source>
</reference>
<proteinExistence type="predicted"/>
<accession>A0ACB8SH18</accession>
<name>A0ACB8SH18_9AGAM</name>
<keyword evidence="2" id="KW-1185">Reference proteome</keyword>
<reference evidence="1" key="2">
    <citation type="journal article" date="2022" name="New Phytol.">
        <title>Evolutionary transition to the ectomycorrhizal habit in the genomes of a hyperdiverse lineage of mushroom-forming fungi.</title>
        <authorList>
            <person name="Looney B."/>
            <person name="Miyauchi S."/>
            <person name="Morin E."/>
            <person name="Drula E."/>
            <person name="Courty P.E."/>
            <person name="Kohler A."/>
            <person name="Kuo A."/>
            <person name="LaButti K."/>
            <person name="Pangilinan J."/>
            <person name="Lipzen A."/>
            <person name="Riley R."/>
            <person name="Andreopoulos W."/>
            <person name="He G."/>
            <person name="Johnson J."/>
            <person name="Nolan M."/>
            <person name="Tritt A."/>
            <person name="Barry K.W."/>
            <person name="Grigoriev I.V."/>
            <person name="Nagy L.G."/>
            <person name="Hibbett D."/>
            <person name="Henrissat B."/>
            <person name="Matheny P.B."/>
            <person name="Labbe J."/>
            <person name="Martin F.M."/>
        </authorList>
    </citation>
    <scope>NUCLEOTIDE SEQUENCE</scope>
    <source>
        <strain evidence="1">HHB10654</strain>
    </source>
</reference>
<dbReference type="EMBL" id="MU277303">
    <property type="protein sequence ID" value="KAI0055230.1"/>
    <property type="molecule type" value="Genomic_DNA"/>
</dbReference>
<gene>
    <name evidence="1" type="ORF">BV25DRAFT_1815933</name>
</gene>
<organism evidence="1 2">
    <name type="scientific">Artomyces pyxidatus</name>
    <dbReference type="NCBI Taxonomy" id="48021"/>
    <lineage>
        <taxon>Eukaryota</taxon>
        <taxon>Fungi</taxon>
        <taxon>Dikarya</taxon>
        <taxon>Basidiomycota</taxon>
        <taxon>Agaricomycotina</taxon>
        <taxon>Agaricomycetes</taxon>
        <taxon>Russulales</taxon>
        <taxon>Auriscalpiaceae</taxon>
        <taxon>Artomyces</taxon>
    </lineage>
</organism>
<evidence type="ECO:0000313" key="1">
    <source>
        <dbReference type="EMBL" id="KAI0055230.1"/>
    </source>
</evidence>
<comment type="caution">
    <text evidence="1">The sequence shown here is derived from an EMBL/GenBank/DDBJ whole genome shotgun (WGS) entry which is preliminary data.</text>
</comment>
<dbReference type="Proteomes" id="UP000814140">
    <property type="component" value="Unassembled WGS sequence"/>
</dbReference>